<dbReference type="FunFam" id="2.60.120.330:FF:000003">
    <property type="entry name" value="Gibberellin 20 oxidase 2"/>
    <property type="match status" value="1"/>
</dbReference>
<evidence type="ECO:0000256" key="6">
    <source>
        <dbReference type="ARBA" id="ARBA00037909"/>
    </source>
</evidence>
<feature type="domain" description="Fe2OG dioxygenase" evidence="10">
    <location>
        <begin position="228"/>
        <end position="328"/>
    </location>
</feature>
<dbReference type="GO" id="GO:0009686">
    <property type="term" value="P:gibberellin biosynthetic process"/>
    <property type="evidence" value="ECO:0007669"/>
    <property type="project" value="UniProtKB-ARBA"/>
</dbReference>
<keyword evidence="11" id="KW-0223">Dioxygenase</keyword>
<name>A0A8T2CJ80_ARASU</name>
<organism evidence="11 12">
    <name type="scientific">Arabidopsis suecica</name>
    <name type="common">Swedish thale-cress</name>
    <name type="synonym">Cardaminopsis suecica</name>
    <dbReference type="NCBI Taxonomy" id="45249"/>
    <lineage>
        <taxon>Eukaryota</taxon>
        <taxon>Viridiplantae</taxon>
        <taxon>Streptophyta</taxon>
        <taxon>Embryophyta</taxon>
        <taxon>Tracheophyta</taxon>
        <taxon>Spermatophyta</taxon>
        <taxon>Magnoliopsida</taxon>
        <taxon>eudicotyledons</taxon>
        <taxon>Gunneridae</taxon>
        <taxon>Pentapetalae</taxon>
        <taxon>rosids</taxon>
        <taxon>malvids</taxon>
        <taxon>Brassicales</taxon>
        <taxon>Brassicaceae</taxon>
        <taxon>Camelineae</taxon>
        <taxon>Arabidopsis</taxon>
    </lineage>
</organism>
<dbReference type="Pfam" id="PF14226">
    <property type="entry name" value="DIOX_N"/>
    <property type="match status" value="1"/>
</dbReference>
<dbReference type="PANTHER" id="PTHR47990">
    <property type="entry name" value="2-OXOGLUTARATE (2OG) AND FE(II)-DEPENDENT OXYGENASE SUPERFAMILY PROTEIN-RELATED"/>
    <property type="match status" value="1"/>
</dbReference>
<comment type="pathway">
    <text evidence="6">Plant hormone biosynthesis; gibberellin biosynthesis.</text>
</comment>
<evidence type="ECO:0000256" key="8">
    <source>
        <dbReference type="ARBA" id="ARBA00050508"/>
    </source>
</evidence>
<comment type="catalytic activity">
    <reaction evidence="8">
        <text>gibberellin A12 + 2 2-oxoglutarate + 3 O2 + H(+) = gibberellin A9 + 2 succinate + 3 CO2 + 2 H2O</text>
        <dbReference type="Rhea" id="RHEA:60772"/>
        <dbReference type="ChEBI" id="CHEBI:15377"/>
        <dbReference type="ChEBI" id="CHEBI:15378"/>
        <dbReference type="ChEBI" id="CHEBI:15379"/>
        <dbReference type="ChEBI" id="CHEBI:16526"/>
        <dbReference type="ChEBI" id="CHEBI:16810"/>
        <dbReference type="ChEBI" id="CHEBI:30031"/>
        <dbReference type="ChEBI" id="CHEBI:58627"/>
        <dbReference type="ChEBI" id="CHEBI:73255"/>
    </reaction>
    <physiologicalReaction direction="left-to-right" evidence="8">
        <dbReference type="Rhea" id="RHEA:60773"/>
    </physiologicalReaction>
</comment>
<dbReference type="AlphaFoldDB" id="A0A8T2CJ80"/>
<keyword evidence="4 9" id="KW-0560">Oxidoreductase</keyword>
<evidence type="ECO:0000256" key="4">
    <source>
        <dbReference type="ARBA" id="ARBA00023002"/>
    </source>
</evidence>
<dbReference type="OrthoDB" id="288590at2759"/>
<dbReference type="PROSITE" id="PS51471">
    <property type="entry name" value="FE2OG_OXY"/>
    <property type="match status" value="1"/>
</dbReference>
<evidence type="ECO:0000256" key="1">
    <source>
        <dbReference type="ARBA" id="ARBA00001961"/>
    </source>
</evidence>
<evidence type="ECO:0000256" key="3">
    <source>
        <dbReference type="ARBA" id="ARBA00022723"/>
    </source>
</evidence>
<dbReference type="GO" id="GO:0045544">
    <property type="term" value="F:gibberellin 20-oxidase activity"/>
    <property type="evidence" value="ECO:0007669"/>
    <property type="project" value="UniProtKB-ARBA"/>
</dbReference>
<comment type="pathway">
    <text evidence="2">Hormone biosynthesis.</text>
</comment>
<dbReference type="EMBL" id="JAEFBJ010000006">
    <property type="protein sequence ID" value="KAG7599547.1"/>
    <property type="molecule type" value="Genomic_DNA"/>
</dbReference>
<comment type="similarity">
    <text evidence="7">Belongs to the iron/ascorbate-dependent oxidoreductase family. GA20OX subfamily.</text>
</comment>
<dbReference type="InterPro" id="IPR044861">
    <property type="entry name" value="IPNS-like_FE2OG_OXY"/>
</dbReference>
<dbReference type="Proteomes" id="UP000694251">
    <property type="component" value="Chromosome 6"/>
</dbReference>
<keyword evidence="5 9" id="KW-0408">Iron</keyword>
<evidence type="ECO:0000256" key="9">
    <source>
        <dbReference type="RuleBase" id="RU003682"/>
    </source>
</evidence>
<evidence type="ECO:0000313" key="12">
    <source>
        <dbReference type="Proteomes" id="UP000694251"/>
    </source>
</evidence>
<protein>
    <submittedName>
        <fullName evidence="11">Oxoglutarate/iron-dependent dioxygenase</fullName>
    </submittedName>
</protein>
<evidence type="ECO:0000256" key="7">
    <source>
        <dbReference type="ARBA" id="ARBA00043997"/>
    </source>
</evidence>
<keyword evidence="12" id="KW-1185">Reference proteome</keyword>
<evidence type="ECO:0000256" key="5">
    <source>
        <dbReference type="ARBA" id="ARBA00023004"/>
    </source>
</evidence>
<keyword evidence="3 9" id="KW-0479">Metal-binding</keyword>
<dbReference type="InterPro" id="IPR005123">
    <property type="entry name" value="Oxoglu/Fe-dep_dioxygenase_dom"/>
</dbReference>
<accession>A0A8T2CJ80</accession>
<evidence type="ECO:0000313" key="11">
    <source>
        <dbReference type="EMBL" id="KAG7599547.1"/>
    </source>
</evidence>
<dbReference type="InterPro" id="IPR026992">
    <property type="entry name" value="DIOX_N"/>
</dbReference>
<dbReference type="InterPro" id="IPR050231">
    <property type="entry name" value="Iron_ascorbate_oxido_reductase"/>
</dbReference>
<sequence>MYLDKTVLNSTVTVWPYLNPFKLKGPKSREMNSSDVNFSLLQNQPNVPAEFFWPEKDVAPSEGDLDLPVIDLSGFFNGNEAETQLAAKAVREACMAHGTFLVVNHGFKSGLAEKALAISSLFFGLSKGEKLKAYRIPGNISGYTAGHSQRFSSNLPWNETLTLAFKKGPPHVVEEFLTSRLDNDRQEIGKVFQEFCEAMNGLIMDLMELLGISMCLKDRTYYRRFFEDGSGIFRCNYYPPCKQPEKALGVGPHNDPTAITVLLQDDVVGLEVFAGGRWQTVRPRPGAFVVNVGDTFMALSNGNYKSCYHRAVVNKEKVRRSLVFFSCPREDKTIVPPPELVESKEASRQYPDFTWAQLQKFTQSGYRVDNTTLHNFSSWLASNPDKKST</sequence>
<proteinExistence type="inferred from homology"/>
<evidence type="ECO:0000256" key="2">
    <source>
        <dbReference type="ARBA" id="ARBA00004972"/>
    </source>
</evidence>
<gene>
    <name evidence="11" type="ORF">ISN44_As06g037270</name>
</gene>
<dbReference type="GO" id="GO:0046872">
    <property type="term" value="F:metal ion binding"/>
    <property type="evidence" value="ECO:0007669"/>
    <property type="project" value="UniProtKB-KW"/>
</dbReference>
<comment type="cofactor">
    <cofactor evidence="1">
        <name>L-ascorbate</name>
        <dbReference type="ChEBI" id="CHEBI:38290"/>
    </cofactor>
</comment>
<reference evidence="11 12" key="1">
    <citation type="submission" date="2020-12" db="EMBL/GenBank/DDBJ databases">
        <title>Concerted genomic and epigenomic changes stabilize Arabidopsis allopolyploids.</title>
        <authorList>
            <person name="Chen Z."/>
        </authorList>
    </citation>
    <scope>NUCLEOTIDE SEQUENCE [LARGE SCALE GENOMIC DNA]</scope>
    <source>
        <strain evidence="11">As9502</strain>
        <tissue evidence="11">Leaf</tissue>
    </source>
</reference>
<comment type="caution">
    <text evidence="11">The sequence shown here is derived from an EMBL/GenBank/DDBJ whole genome shotgun (WGS) entry which is preliminary data.</text>
</comment>
<dbReference type="Pfam" id="PF03171">
    <property type="entry name" value="2OG-FeII_Oxy"/>
    <property type="match status" value="1"/>
</dbReference>
<evidence type="ECO:0000259" key="10">
    <source>
        <dbReference type="PROSITE" id="PS51471"/>
    </source>
</evidence>